<dbReference type="SUPFAM" id="SSF53901">
    <property type="entry name" value="Thiolase-like"/>
    <property type="match status" value="1"/>
</dbReference>
<dbReference type="AlphaFoldDB" id="A0A835Q138"/>
<keyword evidence="2" id="KW-0812">Transmembrane</keyword>
<dbReference type="EMBL" id="JADCNL010000010">
    <property type="protein sequence ID" value="KAG0464270.1"/>
    <property type="molecule type" value="Genomic_DNA"/>
</dbReference>
<feature type="domain" description="FAE" evidence="3">
    <location>
        <begin position="81"/>
        <end position="359"/>
    </location>
</feature>
<dbReference type="InterPro" id="IPR016039">
    <property type="entry name" value="Thiolase-like"/>
</dbReference>
<dbReference type="Pfam" id="PF08392">
    <property type="entry name" value="FAE1_CUT1_RppA"/>
    <property type="match status" value="1"/>
</dbReference>
<gene>
    <name evidence="4" type="ORF">HPP92_020339</name>
</gene>
<dbReference type="PANTHER" id="PTHR31561">
    <property type="entry name" value="3-KETOACYL-COA SYNTHASE"/>
    <property type="match status" value="1"/>
</dbReference>
<feature type="transmembrane region" description="Helical" evidence="2">
    <location>
        <begin position="29"/>
        <end position="48"/>
    </location>
</feature>
<dbReference type="GO" id="GO:0006633">
    <property type="term" value="P:fatty acid biosynthetic process"/>
    <property type="evidence" value="ECO:0007669"/>
    <property type="project" value="InterPro"/>
</dbReference>
<evidence type="ECO:0000256" key="1">
    <source>
        <dbReference type="ARBA" id="ARBA00023315"/>
    </source>
</evidence>
<keyword evidence="2" id="KW-1133">Transmembrane helix</keyword>
<sequence>MEEPRHHCFAPCVNLKYVKLGYHYLVSHAMYLLLIPVLAAAASCFSVHTTNDLLHLWDALRYNLISVVLCSALLVFISTVYFTTRPRPVFLVDYACFKPADKQRCTREGYLERASLTGAFTDDALAFQERVIERSGLGQATYLPNSIARIPANTCMAEARKEAEQVMFGAIDELLGKTRVRPKEIGILIVNCSPFNPTPCLSSMVVHHYKLRGNILSYNLGGMGCSASLISVDLAKHLLQVHPNTYCMVVSTENITLNWYLGNNMAMLVSNRLFRVGGAALLFSNRRSDRVRSKYRLVHTVRTHKGADDRFYRCVFQEDDESPSHRLGVSLSKDLMSVAGEALKTNITTLGPLVLPFSE</sequence>
<organism evidence="4 5">
    <name type="scientific">Vanilla planifolia</name>
    <name type="common">Vanilla</name>
    <dbReference type="NCBI Taxonomy" id="51239"/>
    <lineage>
        <taxon>Eukaryota</taxon>
        <taxon>Viridiplantae</taxon>
        <taxon>Streptophyta</taxon>
        <taxon>Embryophyta</taxon>
        <taxon>Tracheophyta</taxon>
        <taxon>Spermatophyta</taxon>
        <taxon>Magnoliopsida</taxon>
        <taxon>Liliopsida</taxon>
        <taxon>Asparagales</taxon>
        <taxon>Orchidaceae</taxon>
        <taxon>Vanilloideae</taxon>
        <taxon>Vanilleae</taxon>
        <taxon>Vanilla</taxon>
    </lineage>
</organism>
<feature type="transmembrane region" description="Helical" evidence="2">
    <location>
        <begin position="60"/>
        <end position="82"/>
    </location>
</feature>
<keyword evidence="1" id="KW-0012">Acyltransferase</keyword>
<dbReference type="Proteomes" id="UP000636800">
    <property type="component" value="Chromosome 10"/>
</dbReference>
<evidence type="ECO:0000313" key="5">
    <source>
        <dbReference type="Proteomes" id="UP000636800"/>
    </source>
</evidence>
<dbReference type="GO" id="GO:0016747">
    <property type="term" value="F:acyltransferase activity, transferring groups other than amino-acyl groups"/>
    <property type="evidence" value="ECO:0007669"/>
    <property type="project" value="InterPro"/>
</dbReference>
<evidence type="ECO:0000259" key="3">
    <source>
        <dbReference type="Pfam" id="PF08392"/>
    </source>
</evidence>
<name>A0A835Q138_VANPL</name>
<dbReference type="InterPro" id="IPR013601">
    <property type="entry name" value="FAE1_typ3_polyketide_synth"/>
</dbReference>
<dbReference type="InterPro" id="IPR012392">
    <property type="entry name" value="3-ktacl-CoA_syn"/>
</dbReference>
<accession>A0A835Q138</accession>
<dbReference type="GO" id="GO:0016020">
    <property type="term" value="C:membrane"/>
    <property type="evidence" value="ECO:0007669"/>
    <property type="project" value="InterPro"/>
</dbReference>
<reference evidence="4 5" key="1">
    <citation type="journal article" date="2020" name="Nat. Food">
        <title>A phased Vanilla planifolia genome enables genetic improvement of flavour and production.</title>
        <authorList>
            <person name="Hasing T."/>
            <person name="Tang H."/>
            <person name="Brym M."/>
            <person name="Khazi F."/>
            <person name="Huang T."/>
            <person name="Chambers A.H."/>
        </authorList>
    </citation>
    <scope>NUCLEOTIDE SEQUENCE [LARGE SCALE GENOMIC DNA]</scope>
    <source>
        <tissue evidence="4">Leaf</tissue>
    </source>
</reference>
<evidence type="ECO:0000313" key="4">
    <source>
        <dbReference type="EMBL" id="KAG0464270.1"/>
    </source>
</evidence>
<dbReference type="Gene3D" id="3.40.47.10">
    <property type="match status" value="1"/>
</dbReference>
<comment type="caution">
    <text evidence="4">The sequence shown here is derived from an EMBL/GenBank/DDBJ whole genome shotgun (WGS) entry which is preliminary data.</text>
</comment>
<proteinExistence type="predicted"/>
<keyword evidence="5" id="KW-1185">Reference proteome</keyword>
<protein>
    <recommendedName>
        <fullName evidence="3">FAE domain-containing protein</fullName>
    </recommendedName>
</protein>
<keyword evidence="2" id="KW-0472">Membrane</keyword>
<keyword evidence="1" id="KW-0808">Transferase</keyword>
<evidence type="ECO:0000256" key="2">
    <source>
        <dbReference type="SAM" id="Phobius"/>
    </source>
</evidence>